<evidence type="ECO:0000256" key="3">
    <source>
        <dbReference type="ARBA" id="ARBA00022723"/>
    </source>
</evidence>
<keyword evidence="4" id="KW-0378">Hydrolase</keyword>
<keyword evidence="2" id="KW-0645">Protease</keyword>
<dbReference type="Proteomes" id="UP000024284">
    <property type="component" value="Unassembled WGS sequence"/>
</dbReference>
<keyword evidence="3" id="KW-0479">Metal-binding</keyword>
<sequence length="542" mass="58430">MTLTLCIHNNARERTAGVGRILPAGGRFSVFHGSQFNPQQGGASASFWLTDAIAKGAMTPADARDWRTRLRDWAEDVELVPDLGQRVGSRTWFRGLATCLGLCASALYLSPGFHPLPGAPQPLLEQAQFDEVRSQMITPLAMGADSGRRMGPTDAVQPLRETPERPQIELRAQIGGGDSLARALSRAGVSSGDIGQVMSLAGGDIGKGMKPGTPLDIILGRRASRDMPRPLDHLSFRPRLDLALEVNRVGGVLQVKRTPIHVDDTPLRIQGVIGDSIYQSARAAGAPPKAIQAFLRVIAQQVDLGSIHAGDRYDIITEYRRAETGDVEVGDLLYAGLRRPNGRGVDMLKWTSEGRSQWFEASGVGERRGVLAAPVRGRMSSGFGMRRHPILGYRRMHAGIDFAAAYGSPIYAATDGVVSYSGRHGGHGNYVRLEHGNGLATGYAHMSRTAARYGQRVRQGQVIGYVGSSGLSTGPHLHYELYRSGRTINPLSVKFTTTAQLAGRELAAFRDRLRQLKSLRAGLPVEVAQNSASPSTPAQALN</sequence>
<accession>A0A086PF28</accession>
<evidence type="ECO:0000256" key="2">
    <source>
        <dbReference type="ARBA" id="ARBA00022670"/>
    </source>
</evidence>
<dbReference type="STRING" id="76947.GCA_002080435_00771"/>
<dbReference type="CDD" id="cd12797">
    <property type="entry name" value="M23_peptidase"/>
    <property type="match status" value="1"/>
</dbReference>
<dbReference type="GO" id="GO:0004222">
    <property type="term" value="F:metalloendopeptidase activity"/>
    <property type="evidence" value="ECO:0007669"/>
    <property type="project" value="TreeGrafter"/>
</dbReference>
<dbReference type="EMBL" id="JFZA02000001">
    <property type="protein sequence ID" value="KFG91996.1"/>
    <property type="molecule type" value="Genomic_DNA"/>
</dbReference>
<evidence type="ECO:0000256" key="4">
    <source>
        <dbReference type="ARBA" id="ARBA00022801"/>
    </source>
</evidence>
<dbReference type="InterPro" id="IPR016047">
    <property type="entry name" value="M23ase_b-sheet_dom"/>
</dbReference>
<keyword evidence="5" id="KW-0862">Zinc</keyword>
<proteinExistence type="predicted"/>
<evidence type="ECO:0000256" key="1">
    <source>
        <dbReference type="ARBA" id="ARBA00001947"/>
    </source>
</evidence>
<evidence type="ECO:0000313" key="8">
    <source>
        <dbReference type="EMBL" id="KFG91996.1"/>
    </source>
</evidence>
<dbReference type="Gene3D" id="2.70.70.10">
    <property type="entry name" value="Glucose Permease (Domain IIA)"/>
    <property type="match status" value="1"/>
</dbReference>
<comment type="caution">
    <text evidence="8">The sequence shown here is derived from an EMBL/GenBank/DDBJ whole genome shotgun (WGS) entry which is preliminary data.</text>
</comment>
<dbReference type="PATRIC" id="fig|1219045.3.peg.250"/>
<feature type="domain" description="M23ase beta-sheet core" evidence="7">
    <location>
        <begin position="395"/>
        <end position="490"/>
    </location>
</feature>
<dbReference type="GO" id="GO:0006508">
    <property type="term" value="P:proteolysis"/>
    <property type="evidence" value="ECO:0007669"/>
    <property type="project" value="UniProtKB-KW"/>
</dbReference>
<evidence type="ECO:0000256" key="6">
    <source>
        <dbReference type="ARBA" id="ARBA00023049"/>
    </source>
</evidence>
<dbReference type="PANTHER" id="PTHR21666">
    <property type="entry name" value="PEPTIDASE-RELATED"/>
    <property type="match status" value="1"/>
</dbReference>
<reference evidence="8" key="1">
    <citation type="submission" date="2014-08" db="EMBL/GenBank/DDBJ databases">
        <title>Draft genome sequences of Sphingobium herbicidovorans.</title>
        <authorList>
            <person name="Gan H.M."/>
            <person name="Gan H.Y."/>
            <person name="Savka M.A."/>
        </authorList>
    </citation>
    <scope>NUCLEOTIDE SEQUENCE [LARGE SCALE GENOMIC DNA]</scope>
    <source>
        <strain evidence="8">NBRC 16415</strain>
    </source>
</reference>
<evidence type="ECO:0000256" key="5">
    <source>
        <dbReference type="ARBA" id="ARBA00022833"/>
    </source>
</evidence>
<dbReference type="PANTHER" id="PTHR21666:SF288">
    <property type="entry name" value="CELL DIVISION PROTEIN YTFB"/>
    <property type="match status" value="1"/>
</dbReference>
<name>A0A086PF28_SPHHM</name>
<evidence type="ECO:0000259" key="7">
    <source>
        <dbReference type="Pfam" id="PF01551"/>
    </source>
</evidence>
<comment type="cofactor">
    <cofactor evidence="1">
        <name>Zn(2+)</name>
        <dbReference type="ChEBI" id="CHEBI:29105"/>
    </cofactor>
</comment>
<evidence type="ECO:0000313" key="9">
    <source>
        <dbReference type="Proteomes" id="UP000024284"/>
    </source>
</evidence>
<dbReference type="SUPFAM" id="SSF51261">
    <property type="entry name" value="Duplicated hybrid motif"/>
    <property type="match status" value="1"/>
</dbReference>
<dbReference type="InterPro" id="IPR011055">
    <property type="entry name" value="Dup_hybrid_motif"/>
</dbReference>
<protein>
    <submittedName>
        <fullName evidence="8">Membrane protein</fullName>
    </submittedName>
</protein>
<dbReference type="Gene3D" id="3.10.450.350">
    <property type="match status" value="1"/>
</dbReference>
<keyword evidence="9" id="KW-1185">Reference proteome</keyword>
<dbReference type="AlphaFoldDB" id="A0A086PF28"/>
<dbReference type="InterPro" id="IPR050570">
    <property type="entry name" value="Cell_wall_metabolism_enzyme"/>
</dbReference>
<dbReference type="GO" id="GO:0046872">
    <property type="term" value="F:metal ion binding"/>
    <property type="evidence" value="ECO:0007669"/>
    <property type="project" value="UniProtKB-KW"/>
</dbReference>
<dbReference type="Pfam" id="PF01551">
    <property type="entry name" value="Peptidase_M23"/>
    <property type="match status" value="1"/>
</dbReference>
<keyword evidence="6" id="KW-0482">Metalloprotease</keyword>
<dbReference type="eggNOG" id="COG0739">
    <property type="taxonomic scope" value="Bacteria"/>
</dbReference>
<gene>
    <name evidence="8" type="ORF">BV98_000247</name>
</gene>
<organism evidence="8 9">
    <name type="scientific">Sphingobium herbicidovorans (strain ATCC 700291 / DSM 11019 / CCUG 56400 / KCTC 2939 / LMG 18315 / NBRC 16415 / MH)</name>
    <name type="common">Sphingomonas herbicidovorans</name>
    <dbReference type="NCBI Taxonomy" id="1219045"/>
    <lineage>
        <taxon>Bacteria</taxon>
        <taxon>Pseudomonadati</taxon>
        <taxon>Pseudomonadota</taxon>
        <taxon>Alphaproteobacteria</taxon>
        <taxon>Sphingomonadales</taxon>
        <taxon>Sphingomonadaceae</taxon>
        <taxon>Sphingobium</taxon>
    </lineage>
</organism>